<organism evidence="2 3">
    <name type="scientific">Prymnesium parvum</name>
    <name type="common">Toxic golden alga</name>
    <dbReference type="NCBI Taxonomy" id="97485"/>
    <lineage>
        <taxon>Eukaryota</taxon>
        <taxon>Haptista</taxon>
        <taxon>Haptophyta</taxon>
        <taxon>Prymnesiophyceae</taxon>
        <taxon>Prymnesiales</taxon>
        <taxon>Prymnesiaceae</taxon>
        <taxon>Prymnesium</taxon>
    </lineage>
</organism>
<dbReference type="InterPro" id="IPR011048">
    <property type="entry name" value="Haem_d1_sf"/>
</dbReference>
<dbReference type="SUPFAM" id="SSF51004">
    <property type="entry name" value="C-terminal (heme d1) domain of cytochrome cd1-nitrite reductase"/>
    <property type="match status" value="1"/>
</dbReference>
<dbReference type="AlphaFoldDB" id="A0AB34J895"/>
<dbReference type="EMBL" id="JBGBPQ010000011">
    <property type="protein sequence ID" value="KAL1515396.1"/>
    <property type="molecule type" value="Genomic_DNA"/>
</dbReference>
<evidence type="ECO:0000313" key="2">
    <source>
        <dbReference type="EMBL" id="KAL1515396.1"/>
    </source>
</evidence>
<dbReference type="Proteomes" id="UP001515480">
    <property type="component" value="Unassembled WGS sequence"/>
</dbReference>
<accession>A0AB34J895</accession>
<dbReference type="PANTHER" id="PTHR30344:SF1">
    <property type="entry name" value="6-PHOSPHOGLUCONOLACTONASE"/>
    <property type="match status" value="1"/>
</dbReference>
<dbReference type="GO" id="GO:0017057">
    <property type="term" value="F:6-phosphogluconolactonase activity"/>
    <property type="evidence" value="ECO:0007669"/>
    <property type="project" value="TreeGrafter"/>
</dbReference>
<evidence type="ECO:0000256" key="1">
    <source>
        <dbReference type="ARBA" id="ARBA00005564"/>
    </source>
</evidence>
<dbReference type="PANTHER" id="PTHR30344">
    <property type="entry name" value="6-PHOSPHOGLUCONOLACTONASE-RELATED"/>
    <property type="match status" value="1"/>
</dbReference>
<comment type="similarity">
    <text evidence="1">Belongs to the cycloisomerase 2 family.</text>
</comment>
<gene>
    <name evidence="2" type="ORF">AB1Y20_002024</name>
</gene>
<dbReference type="Pfam" id="PF10282">
    <property type="entry name" value="Lactonase"/>
    <property type="match status" value="1"/>
</dbReference>
<evidence type="ECO:0008006" key="4">
    <source>
        <dbReference type="Google" id="ProtNLM"/>
    </source>
</evidence>
<dbReference type="InterPro" id="IPR015943">
    <property type="entry name" value="WD40/YVTN_repeat-like_dom_sf"/>
</dbReference>
<reference evidence="2 3" key="1">
    <citation type="journal article" date="2024" name="Science">
        <title>Giant polyketide synthase enzymes in the biosynthesis of giant marine polyether toxins.</title>
        <authorList>
            <person name="Fallon T.R."/>
            <person name="Shende V.V."/>
            <person name="Wierzbicki I.H."/>
            <person name="Pendleton A.L."/>
            <person name="Watervoot N.F."/>
            <person name="Auber R.P."/>
            <person name="Gonzalez D.J."/>
            <person name="Wisecaver J.H."/>
            <person name="Moore B.S."/>
        </authorList>
    </citation>
    <scope>NUCLEOTIDE SEQUENCE [LARGE SCALE GENOMIC DNA]</scope>
    <source>
        <strain evidence="2 3">12B1</strain>
    </source>
</reference>
<dbReference type="InterPro" id="IPR019405">
    <property type="entry name" value="Lactonase_7-beta_prop"/>
</dbReference>
<comment type="caution">
    <text evidence="2">The sequence shown here is derived from an EMBL/GenBank/DDBJ whole genome shotgun (WGS) entry which is preliminary data.</text>
</comment>
<keyword evidence="3" id="KW-1185">Reference proteome</keyword>
<proteinExistence type="inferred from homology"/>
<sequence length="456" mass="47094">MPASPCLLLVGTYGEKLGHVDGKGKGVYAYLLDRQAMRLMSAPPEPSPPMPFLGKPQLGGATGVLNPTYLTSYRDVEAGALHVYIADELYSAEGGRLVAATLDERTAELLTLGEPALAGGMGTCHVAVASGGKHVLAANYMGGTVTAVERRLDGSLGAPVALITLPLSSPVRGLANAVSFPGAHRERQEQAHPHMVKPCGAHTVLVPDLGCDCVWNLKYEPTAPVPLEVASSCGEIGALHGAGPRHVAVNPLPEVNVAYVAYELTSQVAAFALDEHGALTGEPLSPGPVCVLPLGEQPIAKGPFDSAGDEPTTYSAFAITDSRGVVVCRDKDTSVAAVRVSPAGDYLFVSNRIAKGPGVISSLKLLPDGRIVPPSEGSLGVSSTHGCTPRDFVLLPTAEPSSDRYVALIANQESGRTCGDSNNLVVLSSAAPPFDLGAEVPTPVSICVVPELVLDA</sequence>
<dbReference type="InterPro" id="IPR050282">
    <property type="entry name" value="Cycloisomerase_2"/>
</dbReference>
<evidence type="ECO:0000313" key="3">
    <source>
        <dbReference type="Proteomes" id="UP001515480"/>
    </source>
</evidence>
<name>A0AB34J895_PRYPA</name>
<dbReference type="Gene3D" id="2.130.10.10">
    <property type="entry name" value="YVTN repeat-like/Quinoprotein amine dehydrogenase"/>
    <property type="match status" value="1"/>
</dbReference>
<protein>
    <recommendedName>
        <fullName evidence="4">6-phosphogluconolactonase</fullName>
    </recommendedName>
</protein>